<dbReference type="Proteomes" id="UP001180754">
    <property type="component" value="Unassembled WGS sequence"/>
</dbReference>
<proteinExistence type="predicted"/>
<organism evidence="1 2">
    <name type="scientific">Streptomyces lonegramiae</name>
    <dbReference type="NCBI Taxonomy" id="3075524"/>
    <lineage>
        <taxon>Bacteria</taxon>
        <taxon>Bacillati</taxon>
        <taxon>Actinomycetota</taxon>
        <taxon>Actinomycetes</taxon>
        <taxon>Kitasatosporales</taxon>
        <taxon>Streptomycetaceae</taxon>
        <taxon>Streptomyces</taxon>
    </lineage>
</organism>
<comment type="caution">
    <text evidence="1">The sequence shown here is derived from an EMBL/GenBank/DDBJ whole genome shotgun (WGS) entry which is preliminary data.</text>
</comment>
<dbReference type="RefSeq" id="WP_311722614.1">
    <property type="nucleotide sequence ID" value="NZ_JAVRFD010000002.1"/>
</dbReference>
<dbReference type="EMBL" id="JAVRFD010000002">
    <property type="protein sequence ID" value="MDT0542265.1"/>
    <property type="molecule type" value="Genomic_DNA"/>
</dbReference>
<keyword evidence="2" id="KW-1185">Reference proteome</keyword>
<protein>
    <submittedName>
        <fullName evidence="1">Uncharacterized protein</fullName>
    </submittedName>
</protein>
<name>A0ABU2X9N1_9ACTN</name>
<sequence>MQHHHHGYTWLGSARDLLKDGPRRPIHPEYKATRTVPLELAHWLLKPATFIQGTWTDPAQAAEWFAALTREHTASFASDHDRDSETLSAQFQRIAKALAAGEDIVGGWYLTGQRFLSVCLIACSPHRLRPEIPCPQR</sequence>
<evidence type="ECO:0000313" key="2">
    <source>
        <dbReference type="Proteomes" id="UP001180754"/>
    </source>
</evidence>
<evidence type="ECO:0000313" key="1">
    <source>
        <dbReference type="EMBL" id="MDT0542265.1"/>
    </source>
</evidence>
<accession>A0ABU2X9N1</accession>
<gene>
    <name evidence="1" type="ORF">RND15_05970</name>
</gene>
<reference evidence="1" key="1">
    <citation type="submission" date="2024-05" db="EMBL/GenBank/DDBJ databases">
        <title>30 novel species of actinomycetes from the DSMZ collection.</title>
        <authorList>
            <person name="Nouioui I."/>
        </authorList>
    </citation>
    <scope>NUCLEOTIDE SEQUENCE</scope>
    <source>
        <strain evidence="1">DSM 41529</strain>
    </source>
</reference>